<dbReference type="PROSITE" id="PS50043">
    <property type="entry name" value="HTH_LUXR_2"/>
    <property type="match status" value="1"/>
</dbReference>
<dbReference type="InterPro" id="IPR000792">
    <property type="entry name" value="Tscrpt_reg_LuxR_C"/>
</dbReference>
<dbReference type="PROSITE" id="PS50110">
    <property type="entry name" value="RESPONSE_REGULATORY"/>
    <property type="match status" value="1"/>
</dbReference>
<dbReference type="SUPFAM" id="SSF46894">
    <property type="entry name" value="C-terminal effector domain of the bipartite response regulators"/>
    <property type="match status" value="1"/>
</dbReference>
<dbReference type="SMART" id="SM00448">
    <property type="entry name" value="REC"/>
    <property type="match status" value="1"/>
</dbReference>
<dbReference type="SUPFAM" id="SSF52172">
    <property type="entry name" value="CheY-like"/>
    <property type="match status" value="1"/>
</dbReference>
<dbReference type="Pfam" id="PF00072">
    <property type="entry name" value="Response_reg"/>
    <property type="match status" value="1"/>
</dbReference>
<dbReference type="GO" id="GO:0003677">
    <property type="term" value="F:DNA binding"/>
    <property type="evidence" value="ECO:0007669"/>
    <property type="project" value="UniProtKB-KW"/>
</dbReference>
<evidence type="ECO:0000259" key="5">
    <source>
        <dbReference type="PROSITE" id="PS50110"/>
    </source>
</evidence>
<dbReference type="InterPro" id="IPR016032">
    <property type="entry name" value="Sig_transdc_resp-reg_C-effctor"/>
</dbReference>
<comment type="caution">
    <text evidence="6">The sequence shown here is derived from an EMBL/GenBank/DDBJ whole genome shotgun (WGS) entry which is preliminary data.</text>
</comment>
<evidence type="ECO:0000313" key="7">
    <source>
        <dbReference type="Proteomes" id="UP000474296"/>
    </source>
</evidence>
<dbReference type="InterPro" id="IPR058245">
    <property type="entry name" value="NreC/VraR/RcsB-like_REC"/>
</dbReference>
<dbReference type="GO" id="GO:0000160">
    <property type="term" value="P:phosphorelay signal transduction system"/>
    <property type="evidence" value="ECO:0007669"/>
    <property type="project" value="InterPro"/>
</dbReference>
<evidence type="ECO:0000313" key="6">
    <source>
        <dbReference type="EMBL" id="NER18330.1"/>
    </source>
</evidence>
<dbReference type="InterPro" id="IPR011006">
    <property type="entry name" value="CheY-like_superfamily"/>
</dbReference>
<dbReference type="Proteomes" id="UP000474296">
    <property type="component" value="Unassembled WGS sequence"/>
</dbReference>
<dbReference type="CDD" id="cd17535">
    <property type="entry name" value="REC_NarL-like"/>
    <property type="match status" value="1"/>
</dbReference>
<dbReference type="InterPro" id="IPR001789">
    <property type="entry name" value="Sig_transdc_resp-reg_receiver"/>
</dbReference>
<dbReference type="CDD" id="cd06170">
    <property type="entry name" value="LuxR_C_like"/>
    <property type="match status" value="1"/>
</dbReference>
<gene>
    <name evidence="6" type="ORF">GWK10_14000</name>
</gene>
<keyword evidence="2" id="KW-0238">DNA-binding</keyword>
<dbReference type="AlphaFoldDB" id="A0A6M0CX79"/>
<dbReference type="Gene3D" id="3.40.50.2300">
    <property type="match status" value="1"/>
</dbReference>
<feature type="modified residue" description="4-aspartylphosphate" evidence="3">
    <location>
        <position position="55"/>
    </location>
</feature>
<keyword evidence="7" id="KW-1185">Reference proteome</keyword>
<feature type="domain" description="Response regulatory" evidence="5">
    <location>
        <begin position="4"/>
        <end position="120"/>
    </location>
</feature>
<dbReference type="PANTHER" id="PTHR43214:SF43">
    <property type="entry name" value="TWO-COMPONENT RESPONSE REGULATOR"/>
    <property type="match status" value="1"/>
</dbReference>
<accession>A0A6M0CX79</accession>
<dbReference type="RefSeq" id="WP_164033003.1">
    <property type="nucleotide sequence ID" value="NZ_JAABOQ010000005.1"/>
</dbReference>
<sequence>MMHRIIIVEDNVPLSKGFKKHIDKTDDYEVVNIYDNCEDALLNLKVDKPVIVLMDIELPGMNGVEGTKKIKAKYPNINILIVTVYENSETVFNALCAGASGYLTKNATPQQITNALDEVMKGGAPMSIHIAKMVVQSFRKAPESILSDRETEVLSLLASGKSYKSVADTMFISVNTIRFHVKNIYDKLQVCSREDAIKKANDQRLI</sequence>
<reference evidence="6 7" key="1">
    <citation type="submission" date="2020-01" db="EMBL/GenBank/DDBJ databases">
        <title>Spongiivirga citrea KCTC 32990T.</title>
        <authorList>
            <person name="Wang G."/>
        </authorList>
    </citation>
    <scope>NUCLEOTIDE SEQUENCE [LARGE SCALE GENOMIC DNA]</scope>
    <source>
        <strain evidence="6 7">KCTC 32990</strain>
    </source>
</reference>
<evidence type="ECO:0000256" key="1">
    <source>
        <dbReference type="ARBA" id="ARBA00022553"/>
    </source>
</evidence>
<dbReference type="PROSITE" id="PS00622">
    <property type="entry name" value="HTH_LUXR_1"/>
    <property type="match status" value="1"/>
</dbReference>
<feature type="domain" description="HTH luxR-type" evidence="4">
    <location>
        <begin position="139"/>
        <end position="204"/>
    </location>
</feature>
<protein>
    <submittedName>
        <fullName evidence="6">Response regulator</fullName>
    </submittedName>
</protein>
<organism evidence="6 7">
    <name type="scientific">Spongiivirga citrea</name>
    <dbReference type="NCBI Taxonomy" id="1481457"/>
    <lineage>
        <taxon>Bacteria</taxon>
        <taxon>Pseudomonadati</taxon>
        <taxon>Bacteroidota</taxon>
        <taxon>Flavobacteriia</taxon>
        <taxon>Flavobacteriales</taxon>
        <taxon>Flavobacteriaceae</taxon>
        <taxon>Spongiivirga</taxon>
    </lineage>
</organism>
<dbReference type="EMBL" id="JAABOQ010000005">
    <property type="protein sequence ID" value="NER18330.1"/>
    <property type="molecule type" value="Genomic_DNA"/>
</dbReference>
<dbReference type="Pfam" id="PF00196">
    <property type="entry name" value="GerE"/>
    <property type="match status" value="1"/>
</dbReference>
<name>A0A6M0CX79_9FLAO</name>
<evidence type="ECO:0000256" key="3">
    <source>
        <dbReference type="PROSITE-ProRule" id="PRU00169"/>
    </source>
</evidence>
<dbReference type="SMART" id="SM00421">
    <property type="entry name" value="HTH_LUXR"/>
    <property type="match status" value="1"/>
</dbReference>
<dbReference type="PANTHER" id="PTHR43214">
    <property type="entry name" value="TWO-COMPONENT RESPONSE REGULATOR"/>
    <property type="match status" value="1"/>
</dbReference>
<proteinExistence type="predicted"/>
<evidence type="ECO:0000259" key="4">
    <source>
        <dbReference type="PROSITE" id="PS50043"/>
    </source>
</evidence>
<dbReference type="InterPro" id="IPR039420">
    <property type="entry name" value="WalR-like"/>
</dbReference>
<dbReference type="PRINTS" id="PR00038">
    <property type="entry name" value="HTHLUXR"/>
</dbReference>
<keyword evidence="1 3" id="KW-0597">Phosphoprotein</keyword>
<evidence type="ECO:0000256" key="2">
    <source>
        <dbReference type="ARBA" id="ARBA00023125"/>
    </source>
</evidence>
<dbReference type="GO" id="GO:0006355">
    <property type="term" value="P:regulation of DNA-templated transcription"/>
    <property type="evidence" value="ECO:0007669"/>
    <property type="project" value="InterPro"/>
</dbReference>